<dbReference type="Proteomes" id="UP000634660">
    <property type="component" value="Unassembled WGS sequence"/>
</dbReference>
<proteinExistence type="predicted"/>
<feature type="compositionally biased region" description="Pro residues" evidence="1">
    <location>
        <begin position="34"/>
        <end position="45"/>
    </location>
</feature>
<organism evidence="2 3">
    <name type="scientific">Streptomyces subrutilus</name>
    <dbReference type="NCBI Taxonomy" id="36818"/>
    <lineage>
        <taxon>Bacteria</taxon>
        <taxon>Bacillati</taxon>
        <taxon>Actinomycetota</taxon>
        <taxon>Actinomycetes</taxon>
        <taxon>Kitasatosporales</taxon>
        <taxon>Streptomycetaceae</taxon>
        <taxon>Streptomyces</taxon>
    </lineage>
</organism>
<evidence type="ECO:0000313" key="2">
    <source>
        <dbReference type="EMBL" id="GGZ69369.1"/>
    </source>
</evidence>
<reference evidence="2" key="1">
    <citation type="journal article" date="2014" name="Int. J. Syst. Evol. Microbiol.">
        <title>Complete genome sequence of Corynebacterium casei LMG S-19264T (=DSM 44701T), isolated from a smear-ripened cheese.</title>
        <authorList>
            <consortium name="US DOE Joint Genome Institute (JGI-PGF)"/>
            <person name="Walter F."/>
            <person name="Albersmeier A."/>
            <person name="Kalinowski J."/>
            <person name="Ruckert C."/>
        </authorList>
    </citation>
    <scope>NUCLEOTIDE SEQUENCE</scope>
    <source>
        <strain evidence="2">JCM 4834</strain>
    </source>
</reference>
<feature type="region of interest" description="Disordered" evidence="1">
    <location>
        <begin position="1"/>
        <end position="88"/>
    </location>
</feature>
<comment type="caution">
    <text evidence="2">The sequence shown here is derived from an EMBL/GenBank/DDBJ whole genome shotgun (WGS) entry which is preliminary data.</text>
</comment>
<reference evidence="2" key="2">
    <citation type="submission" date="2020-09" db="EMBL/GenBank/DDBJ databases">
        <authorList>
            <person name="Sun Q."/>
            <person name="Ohkuma M."/>
        </authorList>
    </citation>
    <scope>NUCLEOTIDE SEQUENCE</scope>
    <source>
        <strain evidence="2">JCM 4834</strain>
    </source>
</reference>
<protein>
    <submittedName>
        <fullName evidence="2">Uncharacterized protein</fullName>
    </submittedName>
</protein>
<evidence type="ECO:0000256" key="1">
    <source>
        <dbReference type="SAM" id="MobiDB-lite"/>
    </source>
</evidence>
<evidence type="ECO:0000313" key="3">
    <source>
        <dbReference type="Proteomes" id="UP000634660"/>
    </source>
</evidence>
<accession>A0A918QSG3</accession>
<dbReference type="AlphaFoldDB" id="A0A918QSG3"/>
<gene>
    <name evidence="2" type="ORF">GCM10010371_31810</name>
</gene>
<dbReference type="EMBL" id="BMVX01000010">
    <property type="protein sequence ID" value="GGZ69369.1"/>
    <property type="molecule type" value="Genomic_DNA"/>
</dbReference>
<name>A0A918QSG3_9ACTN</name>
<sequence>MRVPEQSHGVPLVPIPNDPRNRTDARPAAASPAGPTPPPLFPGSPVPTEEDPAPADGPRTGKTREALRISPEGLSPAVHSAGFEPATF</sequence>